<keyword evidence="1" id="KW-0812">Transmembrane</keyword>
<proteinExistence type="predicted"/>
<evidence type="ECO:0000256" key="1">
    <source>
        <dbReference type="SAM" id="Phobius"/>
    </source>
</evidence>
<organism evidence="2 3">
    <name type="scientific">Citrus sinensis</name>
    <name type="common">Sweet orange</name>
    <name type="synonym">Citrus aurantium var. sinensis</name>
    <dbReference type="NCBI Taxonomy" id="2711"/>
    <lineage>
        <taxon>Eukaryota</taxon>
        <taxon>Viridiplantae</taxon>
        <taxon>Streptophyta</taxon>
        <taxon>Embryophyta</taxon>
        <taxon>Tracheophyta</taxon>
        <taxon>Spermatophyta</taxon>
        <taxon>Magnoliopsida</taxon>
        <taxon>eudicotyledons</taxon>
        <taxon>Gunneridae</taxon>
        <taxon>Pentapetalae</taxon>
        <taxon>rosids</taxon>
        <taxon>malvids</taxon>
        <taxon>Sapindales</taxon>
        <taxon>Rutaceae</taxon>
        <taxon>Aurantioideae</taxon>
        <taxon>Citrus</taxon>
    </lineage>
</organism>
<protein>
    <recommendedName>
        <fullName evidence="4">THH1/TOM1/TOM3 domain-containing protein</fullName>
    </recommendedName>
</protein>
<keyword evidence="1" id="KW-0472">Membrane</keyword>
<evidence type="ECO:0000313" key="3">
    <source>
        <dbReference type="Proteomes" id="UP000027120"/>
    </source>
</evidence>
<dbReference type="PROSITE" id="PS51257">
    <property type="entry name" value="PROKAR_LIPOPROTEIN"/>
    <property type="match status" value="1"/>
</dbReference>
<keyword evidence="3" id="KW-1185">Reference proteome</keyword>
<accession>A0A067GD31</accession>
<evidence type="ECO:0008006" key="4">
    <source>
        <dbReference type="Google" id="ProtNLM"/>
    </source>
</evidence>
<name>A0A067GD31_CITSI</name>
<keyword evidence="1" id="KW-1133">Transmembrane helix</keyword>
<dbReference type="Proteomes" id="UP000027120">
    <property type="component" value="Unassembled WGS sequence"/>
</dbReference>
<feature type="transmembrane region" description="Helical" evidence="1">
    <location>
        <begin position="14"/>
        <end position="39"/>
    </location>
</feature>
<gene>
    <name evidence="2" type="ORF">CISIN_1g042467mg</name>
</gene>
<reference evidence="2 3" key="1">
    <citation type="submission" date="2014-04" db="EMBL/GenBank/DDBJ databases">
        <authorList>
            <consortium name="International Citrus Genome Consortium"/>
            <person name="Gmitter F."/>
            <person name="Chen C."/>
            <person name="Farmerie W."/>
            <person name="Harkins T."/>
            <person name="Desany B."/>
            <person name="Mohiuddin M."/>
            <person name="Kodira C."/>
            <person name="Borodovsky M."/>
            <person name="Lomsadze A."/>
            <person name="Burns P."/>
            <person name="Jenkins J."/>
            <person name="Prochnik S."/>
            <person name="Shu S."/>
            <person name="Chapman J."/>
            <person name="Pitluck S."/>
            <person name="Schmutz J."/>
            <person name="Rokhsar D."/>
        </authorList>
    </citation>
    <scope>NUCLEOTIDE SEQUENCE</scope>
</reference>
<dbReference type="AlphaFoldDB" id="A0A067GD31"/>
<evidence type="ECO:0000313" key="2">
    <source>
        <dbReference type="EMBL" id="KDO73246.1"/>
    </source>
</evidence>
<sequence length="70" mass="8077">MARLNPFEVLKNSLYLFFANCICFCAFYNVVFSACSILCELLEMIARWREVRLPKNYFSPTSPGTSPKTL</sequence>
<dbReference type="EMBL" id="KK784886">
    <property type="protein sequence ID" value="KDO73246.1"/>
    <property type="molecule type" value="Genomic_DNA"/>
</dbReference>